<organism evidence="1 2">
    <name type="scientific">Herbaspirillum aquaticum</name>
    <dbReference type="NCBI Taxonomy" id="568783"/>
    <lineage>
        <taxon>Bacteria</taxon>
        <taxon>Pseudomonadati</taxon>
        <taxon>Pseudomonadota</taxon>
        <taxon>Betaproteobacteria</taxon>
        <taxon>Burkholderiales</taxon>
        <taxon>Oxalobacteraceae</taxon>
        <taxon>Herbaspirillum</taxon>
    </lineage>
</organism>
<sequence length="184" mass="20097">MKYASTFIPYRPAPTSAQRMAKSTKGAADFLRSNSTMAALLPALARMGTLQQSVAANLPAMFAACQILQFEAGVLVMSAPNAALAARLKQQTPRLQDRLLKDGWQVNSIRIKVQVGRTAPPPPPKRVLELTENALTSFAELSSTLARDPRSQGLKEAIDAMIRRRDQRRLAKEAGEDPPFLQGK</sequence>
<comment type="caution">
    <text evidence="1">The sequence shown here is derived from an EMBL/GenBank/DDBJ whole genome shotgun (WGS) entry which is preliminary data.</text>
</comment>
<name>A0A225SWC2_9BURK</name>
<dbReference type="InterPro" id="IPR007922">
    <property type="entry name" value="DciA-like"/>
</dbReference>
<dbReference type="EMBL" id="NJGV01000013">
    <property type="protein sequence ID" value="OWY33920.1"/>
    <property type="molecule type" value="Genomic_DNA"/>
</dbReference>
<protein>
    <recommendedName>
        <fullName evidence="3">DUF721 domain-containing protein</fullName>
    </recommendedName>
</protein>
<reference evidence="1 2" key="1">
    <citation type="journal article" date="2010" name="Int. J. Syst. Evol. Microbiol.">
        <title>Reclassification of Herbaspirillum putei as a later heterotypic synonym of Herbaspirillum huttiense, with the description of H. huttiense subsp. huttiense subsp. nov. and H. huttiense subsp. putei subsp. nov., comb. nov., and description of Herbaspirillum aquaticum sp. nov.</title>
        <authorList>
            <person name="Dobritsa A.P."/>
            <person name="Reddy M.C."/>
            <person name="Samadpour M."/>
        </authorList>
    </citation>
    <scope>NUCLEOTIDE SEQUENCE [LARGE SCALE GENOMIC DNA]</scope>
    <source>
        <strain evidence="1 2">IEH 4430</strain>
    </source>
</reference>
<evidence type="ECO:0000313" key="1">
    <source>
        <dbReference type="EMBL" id="OWY33920.1"/>
    </source>
</evidence>
<dbReference type="Pfam" id="PF05258">
    <property type="entry name" value="DciA"/>
    <property type="match status" value="1"/>
</dbReference>
<dbReference type="RefSeq" id="WP_088755865.1">
    <property type="nucleotide sequence ID" value="NZ_JARJFG010000005.1"/>
</dbReference>
<gene>
    <name evidence="1" type="ORF">CEJ45_14925</name>
</gene>
<accession>A0A225SWC2</accession>
<dbReference type="AlphaFoldDB" id="A0A225SWC2"/>
<dbReference type="Proteomes" id="UP000214747">
    <property type="component" value="Unassembled WGS sequence"/>
</dbReference>
<evidence type="ECO:0000313" key="2">
    <source>
        <dbReference type="Proteomes" id="UP000214747"/>
    </source>
</evidence>
<proteinExistence type="predicted"/>
<evidence type="ECO:0008006" key="3">
    <source>
        <dbReference type="Google" id="ProtNLM"/>
    </source>
</evidence>
<keyword evidence="2" id="KW-1185">Reference proteome</keyword>